<proteinExistence type="predicted"/>
<comment type="caution">
    <text evidence="4">The sequence shown here is derived from an EMBL/GenBank/DDBJ whole genome shotgun (WGS) entry which is preliminary data.</text>
</comment>
<sequence length="442" mass="47262">MDRFQEPETAVVVGAGAAGLWAAIALARRGVRVTLLDGAAVGSGASWGNAGWLCPSQAGPLPEPGQIAYGLRSLADRRSALYMAPTSIPGMALWLAAFARRCNRRDYAAGVRAMSHLGYPSFALVSALLAEEEDAPAAERSGLMVAAAEAAPVQAFLAAVRPLRDQGHELPDRLLDDDELGELEPGLVGKAKAVHVADHWQVDPARFLQYLARRARALGVDIRERWEVSGFEVAGRRVTAVRCLNATIPADALVIAAGAASRSLAADLGVHLPVVAGKGYSLDVVEPDWMPRHALMYMDTHLAVSPYGDRLRVAGTMEFSRRRSPDPERVRALEDVARDTFGGWRDAAPAWMGARPIVPDGLPVVGRLPGLVNAYAATGYSMLGMTISPASGELLAEEVMTGSKPAIAAPFDPARFARWLRPPLRRCGARRATVSTRTTETR</sequence>
<dbReference type="AlphaFoldDB" id="A0A840I927"/>
<dbReference type="InterPro" id="IPR036188">
    <property type="entry name" value="FAD/NAD-bd_sf"/>
</dbReference>
<dbReference type="Pfam" id="PF01266">
    <property type="entry name" value="DAO"/>
    <property type="match status" value="1"/>
</dbReference>
<keyword evidence="2" id="KW-1133">Transmembrane helix</keyword>
<keyword evidence="1 4" id="KW-0560">Oxidoreductase</keyword>
<keyword evidence="2" id="KW-0472">Membrane</keyword>
<evidence type="ECO:0000313" key="4">
    <source>
        <dbReference type="EMBL" id="MBB4661407.1"/>
    </source>
</evidence>
<keyword evidence="5" id="KW-1185">Reference proteome</keyword>
<dbReference type="GO" id="GO:0005737">
    <property type="term" value="C:cytoplasm"/>
    <property type="evidence" value="ECO:0007669"/>
    <property type="project" value="TreeGrafter"/>
</dbReference>
<dbReference type="Gene3D" id="3.50.50.60">
    <property type="entry name" value="FAD/NAD(P)-binding domain"/>
    <property type="match status" value="2"/>
</dbReference>
<dbReference type="RefSeq" id="WP_183339547.1">
    <property type="nucleotide sequence ID" value="NZ_JACHNU010000001.1"/>
</dbReference>
<evidence type="ECO:0000313" key="5">
    <source>
        <dbReference type="Proteomes" id="UP000585272"/>
    </source>
</evidence>
<keyword evidence="2" id="KW-0812">Transmembrane</keyword>
<protein>
    <submittedName>
        <fullName evidence="4">D-amino-acid dehydrogenase</fullName>
        <ecNumber evidence="4">1.4.99.-</ecNumber>
    </submittedName>
</protein>
<dbReference type="EMBL" id="JACHNU010000001">
    <property type="protein sequence ID" value="MBB4661407.1"/>
    <property type="molecule type" value="Genomic_DNA"/>
</dbReference>
<dbReference type="InterPro" id="IPR006076">
    <property type="entry name" value="FAD-dep_OxRdtase"/>
</dbReference>
<feature type="transmembrane region" description="Helical" evidence="2">
    <location>
        <begin position="80"/>
        <end position="99"/>
    </location>
</feature>
<name>A0A840I927_9ACTN</name>
<dbReference type="Proteomes" id="UP000585272">
    <property type="component" value="Unassembled WGS sequence"/>
</dbReference>
<feature type="domain" description="FAD dependent oxidoreductase" evidence="3">
    <location>
        <begin position="10"/>
        <end position="397"/>
    </location>
</feature>
<evidence type="ECO:0000259" key="3">
    <source>
        <dbReference type="Pfam" id="PF01266"/>
    </source>
</evidence>
<accession>A0A840I927</accession>
<evidence type="ECO:0000256" key="2">
    <source>
        <dbReference type="SAM" id="Phobius"/>
    </source>
</evidence>
<dbReference type="EC" id="1.4.99.-" evidence="4"/>
<dbReference type="PANTHER" id="PTHR13847:SF289">
    <property type="entry name" value="GLYCINE OXIDASE"/>
    <property type="match status" value="1"/>
</dbReference>
<dbReference type="SUPFAM" id="SSF54373">
    <property type="entry name" value="FAD-linked reductases, C-terminal domain"/>
    <property type="match status" value="1"/>
</dbReference>
<reference evidence="4 5" key="1">
    <citation type="submission" date="2020-08" db="EMBL/GenBank/DDBJ databases">
        <title>Genomic Encyclopedia of Archaeal and Bacterial Type Strains, Phase II (KMG-II): from individual species to whole genera.</title>
        <authorList>
            <person name="Goeker M."/>
        </authorList>
    </citation>
    <scope>NUCLEOTIDE SEQUENCE [LARGE SCALE GENOMIC DNA]</scope>
    <source>
        <strain evidence="4 5">DSM 23288</strain>
    </source>
</reference>
<gene>
    <name evidence="4" type="ORF">BDZ31_000980</name>
</gene>
<dbReference type="SUPFAM" id="SSF51905">
    <property type="entry name" value="FAD/NAD(P)-binding domain"/>
    <property type="match status" value="1"/>
</dbReference>
<evidence type="ECO:0000256" key="1">
    <source>
        <dbReference type="ARBA" id="ARBA00023002"/>
    </source>
</evidence>
<dbReference type="GO" id="GO:0016491">
    <property type="term" value="F:oxidoreductase activity"/>
    <property type="evidence" value="ECO:0007669"/>
    <property type="project" value="UniProtKB-KW"/>
</dbReference>
<dbReference type="PANTHER" id="PTHR13847">
    <property type="entry name" value="SARCOSINE DEHYDROGENASE-RELATED"/>
    <property type="match status" value="1"/>
</dbReference>
<organism evidence="4 5">
    <name type="scientific">Conexibacter arvalis</name>
    <dbReference type="NCBI Taxonomy" id="912552"/>
    <lineage>
        <taxon>Bacteria</taxon>
        <taxon>Bacillati</taxon>
        <taxon>Actinomycetota</taxon>
        <taxon>Thermoleophilia</taxon>
        <taxon>Solirubrobacterales</taxon>
        <taxon>Conexibacteraceae</taxon>
        <taxon>Conexibacter</taxon>
    </lineage>
</organism>
<dbReference type="Gene3D" id="3.30.9.10">
    <property type="entry name" value="D-Amino Acid Oxidase, subunit A, domain 2"/>
    <property type="match status" value="1"/>
</dbReference>